<dbReference type="EMBL" id="CAJVQC010000162">
    <property type="protein sequence ID" value="CAG8462522.1"/>
    <property type="molecule type" value="Genomic_DNA"/>
</dbReference>
<accession>A0ACA9KAJ8</accession>
<sequence length="98" mass="11259">MNRTNQTQEQPIIPISPETATIIIFTVISIAIINTRLPTKTTRTKNLTQEQINNLPPDQKLRLQQYQQALQQETQPTTVFQTTTTTETVIPSYFQDQN</sequence>
<evidence type="ECO:0000313" key="1">
    <source>
        <dbReference type="EMBL" id="CAG8462522.1"/>
    </source>
</evidence>
<gene>
    <name evidence="1" type="ORF">RPERSI_LOCUS216</name>
</gene>
<reference evidence="1" key="1">
    <citation type="submission" date="2021-06" db="EMBL/GenBank/DDBJ databases">
        <authorList>
            <person name="Kallberg Y."/>
            <person name="Tangrot J."/>
            <person name="Rosling A."/>
        </authorList>
    </citation>
    <scope>NUCLEOTIDE SEQUENCE</scope>
    <source>
        <strain evidence="1">MA461A</strain>
    </source>
</reference>
<name>A0ACA9KAJ8_9GLOM</name>
<dbReference type="Proteomes" id="UP000789920">
    <property type="component" value="Unassembled WGS sequence"/>
</dbReference>
<organism evidence="1 2">
    <name type="scientific">Racocetra persica</name>
    <dbReference type="NCBI Taxonomy" id="160502"/>
    <lineage>
        <taxon>Eukaryota</taxon>
        <taxon>Fungi</taxon>
        <taxon>Fungi incertae sedis</taxon>
        <taxon>Mucoromycota</taxon>
        <taxon>Glomeromycotina</taxon>
        <taxon>Glomeromycetes</taxon>
        <taxon>Diversisporales</taxon>
        <taxon>Gigasporaceae</taxon>
        <taxon>Racocetra</taxon>
    </lineage>
</organism>
<evidence type="ECO:0000313" key="2">
    <source>
        <dbReference type="Proteomes" id="UP000789920"/>
    </source>
</evidence>
<comment type="caution">
    <text evidence="1">The sequence shown here is derived from an EMBL/GenBank/DDBJ whole genome shotgun (WGS) entry which is preliminary data.</text>
</comment>
<keyword evidence="2" id="KW-1185">Reference proteome</keyword>
<protein>
    <submittedName>
        <fullName evidence="1">9736_t:CDS:1</fullName>
    </submittedName>
</protein>
<proteinExistence type="predicted"/>
<feature type="non-terminal residue" evidence="1">
    <location>
        <position position="98"/>
    </location>
</feature>